<dbReference type="GO" id="GO:0034599">
    <property type="term" value="P:cellular response to oxidative stress"/>
    <property type="evidence" value="ECO:0007669"/>
    <property type="project" value="TreeGrafter"/>
</dbReference>
<dbReference type="InterPro" id="IPR001100">
    <property type="entry name" value="Pyr_nuc-diS_OxRdtase"/>
</dbReference>
<dbReference type="Proteomes" id="UP000785679">
    <property type="component" value="Unassembled WGS sequence"/>
</dbReference>
<dbReference type="GO" id="GO:0005739">
    <property type="term" value="C:mitochondrion"/>
    <property type="evidence" value="ECO:0007669"/>
    <property type="project" value="TreeGrafter"/>
</dbReference>
<dbReference type="PANTHER" id="PTHR42737:SF2">
    <property type="entry name" value="GLUTATHIONE REDUCTASE"/>
    <property type="match status" value="1"/>
</dbReference>
<evidence type="ECO:0000256" key="9">
    <source>
        <dbReference type="PIRSR" id="PIRSR000350-4"/>
    </source>
</evidence>
<dbReference type="PRINTS" id="PR00411">
    <property type="entry name" value="PNDRDTASEI"/>
</dbReference>
<gene>
    <name evidence="13" type="ORF">FGO68_gene7037</name>
</gene>
<feature type="domain" description="FAD/NAD(P)-binding" evidence="12">
    <location>
        <begin position="8"/>
        <end position="325"/>
    </location>
</feature>
<dbReference type="GO" id="GO:0045454">
    <property type="term" value="P:cell redox homeostasis"/>
    <property type="evidence" value="ECO:0007669"/>
    <property type="project" value="InterPro"/>
</dbReference>
<protein>
    <recommendedName>
        <fullName evidence="15">Glutathione-disulfide reductase</fullName>
    </recommendedName>
</protein>
<evidence type="ECO:0000313" key="14">
    <source>
        <dbReference type="Proteomes" id="UP000785679"/>
    </source>
</evidence>
<dbReference type="NCBIfam" id="NF004776">
    <property type="entry name" value="PRK06116.1"/>
    <property type="match status" value="1"/>
</dbReference>
<feature type="disulfide bond" description="Redox-active" evidence="9">
    <location>
        <begin position="45"/>
        <end position="50"/>
    </location>
</feature>
<evidence type="ECO:0000313" key="13">
    <source>
        <dbReference type="EMBL" id="TNV80939.1"/>
    </source>
</evidence>
<keyword evidence="8" id="KW-0547">Nucleotide-binding</keyword>
<dbReference type="SUPFAM" id="SSF55424">
    <property type="entry name" value="FAD/NAD-linked reductases, dimerisation (C-terminal) domain"/>
    <property type="match status" value="1"/>
</dbReference>
<keyword evidence="2 10" id="KW-0285">Flavoprotein</keyword>
<evidence type="ECO:0000256" key="6">
    <source>
        <dbReference type="ARBA" id="ARBA00023284"/>
    </source>
</evidence>
<dbReference type="Gene3D" id="3.30.390.30">
    <property type="match status" value="1"/>
</dbReference>
<dbReference type="Pfam" id="PF02852">
    <property type="entry name" value="Pyr_redox_dim"/>
    <property type="match status" value="1"/>
</dbReference>
<dbReference type="OrthoDB" id="5956163at2759"/>
<comment type="cofactor">
    <cofactor evidence="8">
        <name>FAD</name>
        <dbReference type="ChEBI" id="CHEBI:57692"/>
    </cofactor>
    <text evidence="8">Binds 1 FAD per subunit.</text>
</comment>
<evidence type="ECO:0000256" key="8">
    <source>
        <dbReference type="PIRSR" id="PIRSR000350-3"/>
    </source>
</evidence>
<keyword evidence="6 10" id="KW-0676">Redox-active center</keyword>
<dbReference type="EMBL" id="RRYP01006820">
    <property type="protein sequence ID" value="TNV80939.1"/>
    <property type="molecule type" value="Genomic_DNA"/>
</dbReference>
<accession>A0A8J8NUH0</accession>
<evidence type="ECO:0000256" key="10">
    <source>
        <dbReference type="RuleBase" id="RU003691"/>
    </source>
</evidence>
<dbReference type="PROSITE" id="PS00076">
    <property type="entry name" value="PYRIDINE_REDOX_1"/>
    <property type="match status" value="1"/>
</dbReference>
<sequence length="467" mass="50597">MESSSTHYDFLVIGAGSGGLGAARRAAMFGKKVAMIENRVIGGTCVNVGCVPKKVMFNLANFLEETHLFADYGVKGLDNVVLDFPTFKKNRDAYVSRLNAIYHKNVASSNVDYIQGSARFVSPKEIQITDNGQRFTADHVMIASGSAPSIPPALFPGVEHCISSDGIFAMEQLPKSMIVVGGGYIGVEMSQIMHAFGVQTTLLVKDLLLGRVDQEIVDLLVENMKKSGLGLKFSVQVSKVEKDTKTGLLTATLTDGSQMQAEKILLALGRNPNVEALGLKEIGIELEKNGAVKVDDDHNTNVSGVYAIGDATNNIQLTPVAIKAGRIVAERVFNNRTDLKMNYHNIATVIFSHPPIGSVGLTEGQAKKKYGEENVKVYRSKFVNMFYSLSLTDEKKMGTLFKLVTANTEGKQELVVGAHGHGKGIDEMMQLVSVAVNMGATKRDFDSSVAIHPTASEEWVLMDAKLY</sequence>
<dbReference type="GO" id="GO:0004362">
    <property type="term" value="F:glutathione-disulfide reductase (NADPH) activity"/>
    <property type="evidence" value="ECO:0007669"/>
    <property type="project" value="TreeGrafter"/>
</dbReference>
<evidence type="ECO:0000256" key="3">
    <source>
        <dbReference type="ARBA" id="ARBA00022827"/>
    </source>
</evidence>
<evidence type="ECO:0000256" key="5">
    <source>
        <dbReference type="ARBA" id="ARBA00023157"/>
    </source>
</evidence>
<dbReference type="InterPro" id="IPR023753">
    <property type="entry name" value="FAD/NAD-binding_dom"/>
</dbReference>
<dbReference type="Pfam" id="PF07992">
    <property type="entry name" value="Pyr_redox_2"/>
    <property type="match status" value="1"/>
</dbReference>
<evidence type="ECO:0000259" key="12">
    <source>
        <dbReference type="Pfam" id="PF07992"/>
    </source>
</evidence>
<dbReference type="Gene3D" id="3.50.50.60">
    <property type="entry name" value="FAD/NAD(P)-binding domain"/>
    <property type="match status" value="2"/>
</dbReference>
<feature type="binding site" evidence="8">
    <location>
        <position position="269"/>
    </location>
    <ligand>
        <name>NAD(+)</name>
        <dbReference type="ChEBI" id="CHEBI:57540"/>
    </ligand>
</feature>
<dbReference type="InterPro" id="IPR016156">
    <property type="entry name" value="FAD/NAD-linked_Rdtase_dimer_sf"/>
</dbReference>
<feature type="binding site" evidence="8">
    <location>
        <position position="310"/>
    </location>
    <ligand>
        <name>FAD</name>
        <dbReference type="ChEBI" id="CHEBI:57692"/>
    </ligand>
</feature>
<evidence type="ECO:0000256" key="1">
    <source>
        <dbReference type="ARBA" id="ARBA00007532"/>
    </source>
</evidence>
<feature type="active site" description="Proton acceptor" evidence="7">
    <location>
        <position position="452"/>
    </location>
</feature>
<evidence type="ECO:0008006" key="15">
    <source>
        <dbReference type="Google" id="ProtNLM"/>
    </source>
</evidence>
<organism evidence="13 14">
    <name type="scientific">Halteria grandinella</name>
    <dbReference type="NCBI Taxonomy" id="5974"/>
    <lineage>
        <taxon>Eukaryota</taxon>
        <taxon>Sar</taxon>
        <taxon>Alveolata</taxon>
        <taxon>Ciliophora</taxon>
        <taxon>Intramacronucleata</taxon>
        <taxon>Spirotrichea</taxon>
        <taxon>Stichotrichia</taxon>
        <taxon>Sporadotrichida</taxon>
        <taxon>Halteriidae</taxon>
        <taxon>Halteria</taxon>
    </lineage>
</organism>
<dbReference type="InterPro" id="IPR004099">
    <property type="entry name" value="Pyr_nucl-diS_OxRdtase_dimer"/>
</dbReference>
<evidence type="ECO:0000259" key="11">
    <source>
        <dbReference type="Pfam" id="PF02852"/>
    </source>
</evidence>
<keyword evidence="4 10" id="KW-0560">Oxidoreductase</keyword>
<dbReference type="GO" id="GO:0050660">
    <property type="term" value="F:flavin adenine dinucleotide binding"/>
    <property type="evidence" value="ECO:0007669"/>
    <property type="project" value="InterPro"/>
</dbReference>
<keyword evidence="5" id="KW-1015">Disulfide bond</keyword>
<keyword evidence="14" id="KW-1185">Reference proteome</keyword>
<feature type="binding site" evidence="8">
    <location>
        <position position="54"/>
    </location>
    <ligand>
        <name>FAD</name>
        <dbReference type="ChEBI" id="CHEBI:57692"/>
    </ligand>
</feature>
<dbReference type="PIRSF" id="PIRSF000350">
    <property type="entry name" value="Mercury_reductase_MerA"/>
    <property type="match status" value="1"/>
</dbReference>
<comment type="similarity">
    <text evidence="1 10">Belongs to the class-I pyridine nucleotide-disulfide oxidoreductase family.</text>
</comment>
<evidence type="ECO:0000256" key="4">
    <source>
        <dbReference type="ARBA" id="ARBA00023002"/>
    </source>
</evidence>
<dbReference type="GO" id="GO:0005829">
    <property type="term" value="C:cytosol"/>
    <property type="evidence" value="ECO:0007669"/>
    <property type="project" value="TreeGrafter"/>
</dbReference>
<evidence type="ECO:0000256" key="7">
    <source>
        <dbReference type="PIRSR" id="PIRSR000350-2"/>
    </source>
</evidence>
<feature type="domain" description="Pyridine nucleotide-disulphide oxidoreductase dimerisation" evidence="11">
    <location>
        <begin position="346"/>
        <end position="460"/>
    </location>
</feature>
<evidence type="ECO:0000256" key="2">
    <source>
        <dbReference type="ARBA" id="ARBA00022630"/>
    </source>
</evidence>
<dbReference type="PRINTS" id="PR00368">
    <property type="entry name" value="FADPNR"/>
</dbReference>
<dbReference type="InterPro" id="IPR012999">
    <property type="entry name" value="Pyr_OxRdtase_I_AS"/>
</dbReference>
<keyword evidence="8" id="KW-0520">NAD</keyword>
<dbReference type="SUPFAM" id="SSF51905">
    <property type="entry name" value="FAD/NAD(P)-binding domain"/>
    <property type="match status" value="1"/>
</dbReference>
<reference evidence="13" key="1">
    <citation type="submission" date="2019-06" db="EMBL/GenBank/DDBJ databases">
        <authorList>
            <person name="Zheng W."/>
        </authorList>
    </citation>
    <scope>NUCLEOTIDE SEQUENCE</scope>
    <source>
        <strain evidence="13">QDHG01</strain>
    </source>
</reference>
<dbReference type="AlphaFoldDB" id="A0A8J8NUH0"/>
<proteinExistence type="inferred from homology"/>
<name>A0A8J8NUH0_HALGN</name>
<dbReference type="InterPro" id="IPR036188">
    <property type="entry name" value="FAD/NAD-bd_sf"/>
</dbReference>
<comment type="caution">
    <text evidence="13">The sequence shown here is derived from an EMBL/GenBank/DDBJ whole genome shotgun (WGS) entry which is preliminary data.</text>
</comment>
<keyword evidence="3 8" id="KW-0274">FAD</keyword>
<dbReference type="GO" id="GO:0006749">
    <property type="term" value="P:glutathione metabolic process"/>
    <property type="evidence" value="ECO:0007669"/>
    <property type="project" value="TreeGrafter"/>
</dbReference>
<dbReference type="PANTHER" id="PTHR42737">
    <property type="entry name" value="GLUTATHIONE REDUCTASE"/>
    <property type="match status" value="1"/>
</dbReference>
<feature type="binding site" evidence="8">
    <location>
        <begin position="181"/>
        <end position="188"/>
    </location>
    <ligand>
        <name>NAD(+)</name>
        <dbReference type="ChEBI" id="CHEBI:57540"/>
    </ligand>
</feature>
<dbReference type="InterPro" id="IPR046952">
    <property type="entry name" value="GSHR/TRXR-like"/>
</dbReference>